<dbReference type="Proteomes" id="UP000694680">
    <property type="component" value="Chromosome 8"/>
</dbReference>
<protein>
    <recommendedName>
        <fullName evidence="1">Rad60/SUMO-like domain-containing protein</fullName>
    </recommendedName>
</protein>
<dbReference type="Ensembl" id="ENSGWIT00000034589.1">
    <property type="protein sequence ID" value="ENSGWIP00000031769.1"/>
    <property type="gene ID" value="ENSGWIG00000016391.1"/>
</dbReference>
<evidence type="ECO:0000259" key="1">
    <source>
        <dbReference type="Pfam" id="PF11976"/>
    </source>
</evidence>
<dbReference type="Gene3D" id="3.10.20.90">
    <property type="entry name" value="Phosphatidylinositol 3-kinase Catalytic Subunit, Chain A, domain 1"/>
    <property type="match status" value="1"/>
</dbReference>
<reference evidence="2" key="3">
    <citation type="submission" date="2025-09" db="UniProtKB">
        <authorList>
            <consortium name="Ensembl"/>
        </authorList>
    </citation>
    <scope>IDENTIFICATION</scope>
</reference>
<feature type="domain" description="Rad60/SUMO-like" evidence="1">
    <location>
        <begin position="37"/>
        <end position="77"/>
    </location>
</feature>
<dbReference type="InterPro" id="IPR029071">
    <property type="entry name" value="Ubiquitin-like_domsf"/>
</dbReference>
<keyword evidence="3" id="KW-1185">Reference proteome</keyword>
<organism evidence="2 3">
    <name type="scientific">Gouania willdenowi</name>
    <name type="common">Blunt-snouted clingfish</name>
    <name type="synonym">Lepadogaster willdenowi</name>
    <dbReference type="NCBI Taxonomy" id="441366"/>
    <lineage>
        <taxon>Eukaryota</taxon>
        <taxon>Metazoa</taxon>
        <taxon>Chordata</taxon>
        <taxon>Craniata</taxon>
        <taxon>Vertebrata</taxon>
        <taxon>Euteleostomi</taxon>
        <taxon>Actinopterygii</taxon>
        <taxon>Neopterygii</taxon>
        <taxon>Teleostei</taxon>
        <taxon>Neoteleostei</taxon>
        <taxon>Acanthomorphata</taxon>
        <taxon>Ovalentaria</taxon>
        <taxon>Blenniimorphae</taxon>
        <taxon>Blenniiformes</taxon>
        <taxon>Gobiesocoidei</taxon>
        <taxon>Gobiesocidae</taxon>
        <taxon>Gobiesocinae</taxon>
        <taxon>Gouania</taxon>
    </lineage>
</organism>
<dbReference type="InterPro" id="IPR022617">
    <property type="entry name" value="Rad60/SUMO-like_dom"/>
</dbReference>
<dbReference type="Pfam" id="PF11976">
    <property type="entry name" value="Rad60-SLD"/>
    <property type="match status" value="1"/>
</dbReference>
<sequence>PRLLLLRDGVELPNNWSIGQLGIGITDIIGESSVFIRFTSQMSPEKRKSVRFLFDGCKVLPHQTPAQLDMEDGDIIENIVGTFYSEWNKRKD</sequence>
<dbReference type="AlphaFoldDB" id="A0A8C5GKT1"/>
<accession>A0A8C5GKT1</accession>
<dbReference type="SUPFAM" id="SSF54236">
    <property type="entry name" value="Ubiquitin-like"/>
    <property type="match status" value="1"/>
</dbReference>
<reference evidence="2" key="1">
    <citation type="submission" date="2020-06" db="EMBL/GenBank/DDBJ databases">
        <authorList>
            <consortium name="Wellcome Sanger Institute Data Sharing"/>
        </authorList>
    </citation>
    <scope>NUCLEOTIDE SEQUENCE [LARGE SCALE GENOMIC DNA]</scope>
</reference>
<name>A0A8C5GKT1_GOUWI</name>
<evidence type="ECO:0000313" key="3">
    <source>
        <dbReference type="Proteomes" id="UP000694680"/>
    </source>
</evidence>
<proteinExistence type="predicted"/>
<reference evidence="2" key="2">
    <citation type="submission" date="2025-08" db="UniProtKB">
        <authorList>
            <consortium name="Ensembl"/>
        </authorList>
    </citation>
    <scope>IDENTIFICATION</scope>
</reference>
<evidence type="ECO:0000313" key="2">
    <source>
        <dbReference type="Ensembl" id="ENSGWIP00000031769.1"/>
    </source>
</evidence>